<protein>
    <submittedName>
        <fullName evidence="2">Uncharacterized protein</fullName>
    </submittedName>
</protein>
<feature type="transmembrane region" description="Helical" evidence="1">
    <location>
        <begin position="12"/>
        <end position="30"/>
    </location>
</feature>
<sequence length="119" mass="13644">MDMWDVRCNFTCMRIATIFMSLLLLGMSWLPCTDMVPDQHEHAHQVVDPTQTTGESPFHEDTCPVFCSCGCCATLIVTNDFTPPVFRFFVAPQSQPVQLQEQQVKNVAFVWWHPPRLLV</sequence>
<proteinExistence type="predicted"/>
<evidence type="ECO:0000313" key="3">
    <source>
        <dbReference type="Proteomes" id="UP000244225"/>
    </source>
</evidence>
<keyword evidence="1" id="KW-0812">Transmembrane</keyword>
<keyword evidence="1" id="KW-1133">Transmembrane helix</keyword>
<accession>A0A2T5YLM7</accession>
<reference evidence="2 3" key="1">
    <citation type="submission" date="2018-04" db="EMBL/GenBank/DDBJ databases">
        <title>Genomic Encyclopedia of Archaeal and Bacterial Type Strains, Phase II (KMG-II): from individual species to whole genera.</title>
        <authorList>
            <person name="Goeker M."/>
        </authorList>
    </citation>
    <scope>NUCLEOTIDE SEQUENCE [LARGE SCALE GENOMIC DNA]</scope>
    <source>
        <strain evidence="2 3">DSM 100162</strain>
    </source>
</reference>
<name>A0A2T5YLM7_9BACT</name>
<keyword evidence="3" id="KW-1185">Reference proteome</keyword>
<dbReference type="AlphaFoldDB" id="A0A2T5YLM7"/>
<comment type="caution">
    <text evidence="2">The sequence shown here is derived from an EMBL/GenBank/DDBJ whole genome shotgun (WGS) entry which is preliminary data.</text>
</comment>
<gene>
    <name evidence="2" type="ORF">C8N40_103305</name>
</gene>
<evidence type="ECO:0000256" key="1">
    <source>
        <dbReference type="SAM" id="Phobius"/>
    </source>
</evidence>
<evidence type="ECO:0000313" key="2">
    <source>
        <dbReference type="EMBL" id="PTX20230.1"/>
    </source>
</evidence>
<organism evidence="2 3">
    <name type="scientific">Pontibacter mucosus</name>
    <dbReference type="NCBI Taxonomy" id="1649266"/>
    <lineage>
        <taxon>Bacteria</taxon>
        <taxon>Pseudomonadati</taxon>
        <taxon>Bacteroidota</taxon>
        <taxon>Cytophagia</taxon>
        <taxon>Cytophagales</taxon>
        <taxon>Hymenobacteraceae</taxon>
        <taxon>Pontibacter</taxon>
    </lineage>
</organism>
<keyword evidence="1" id="KW-0472">Membrane</keyword>
<dbReference type="EMBL" id="QBKI01000003">
    <property type="protein sequence ID" value="PTX20230.1"/>
    <property type="molecule type" value="Genomic_DNA"/>
</dbReference>
<dbReference type="Proteomes" id="UP000244225">
    <property type="component" value="Unassembled WGS sequence"/>
</dbReference>